<evidence type="ECO:0000256" key="1">
    <source>
        <dbReference type="SAM" id="MobiDB-lite"/>
    </source>
</evidence>
<feature type="region of interest" description="Disordered" evidence="1">
    <location>
        <begin position="52"/>
        <end position="99"/>
    </location>
</feature>
<keyword evidence="3" id="KW-1185">Reference proteome</keyword>
<gene>
    <name evidence="2" type="ORF">LY79DRAFT_533967</name>
</gene>
<organism evidence="2 3">
    <name type="scientific">Colletotrichum navitas</name>
    <dbReference type="NCBI Taxonomy" id="681940"/>
    <lineage>
        <taxon>Eukaryota</taxon>
        <taxon>Fungi</taxon>
        <taxon>Dikarya</taxon>
        <taxon>Ascomycota</taxon>
        <taxon>Pezizomycotina</taxon>
        <taxon>Sordariomycetes</taxon>
        <taxon>Hypocreomycetidae</taxon>
        <taxon>Glomerellales</taxon>
        <taxon>Glomerellaceae</taxon>
        <taxon>Colletotrichum</taxon>
        <taxon>Colletotrichum graminicola species complex</taxon>
    </lineage>
</organism>
<comment type="caution">
    <text evidence="2">The sequence shown here is derived from an EMBL/GenBank/DDBJ whole genome shotgun (WGS) entry which is preliminary data.</text>
</comment>
<dbReference type="GeneID" id="85440634"/>
<dbReference type="AlphaFoldDB" id="A0AAD8QDC5"/>
<proteinExistence type="predicted"/>
<sequence length="99" mass="10928">MCYLRSAKWFAGQAGYLLGSGSRLRPRTRSGDTDGEVWLGVVLSTPSRLGFSRLPVDSRETEPQGQKRSREPVMHTMPCSGVSARSKRGRGLVDGMMLR</sequence>
<dbReference type="RefSeq" id="XP_060421043.1">
    <property type="nucleotide sequence ID" value="XM_060556394.1"/>
</dbReference>
<dbReference type="Proteomes" id="UP001230504">
    <property type="component" value="Unassembled WGS sequence"/>
</dbReference>
<name>A0AAD8QDC5_9PEZI</name>
<evidence type="ECO:0000313" key="3">
    <source>
        <dbReference type="Proteomes" id="UP001230504"/>
    </source>
</evidence>
<reference evidence="2" key="1">
    <citation type="submission" date="2021-06" db="EMBL/GenBank/DDBJ databases">
        <title>Comparative genomics, transcriptomics and evolutionary studies reveal genomic signatures of adaptation to plant cell wall in hemibiotrophic fungi.</title>
        <authorList>
            <consortium name="DOE Joint Genome Institute"/>
            <person name="Baroncelli R."/>
            <person name="Diaz J.F."/>
            <person name="Benocci T."/>
            <person name="Peng M."/>
            <person name="Battaglia E."/>
            <person name="Haridas S."/>
            <person name="Andreopoulos W."/>
            <person name="Labutti K."/>
            <person name="Pangilinan J."/>
            <person name="Floch G.L."/>
            <person name="Makela M.R."/>
            <person name="Henrissat B."/>
            <person name="Grigoriev I.V."/>
            <person name="Crouch J.A."/>
            <person name="De Vries R.P."/>
            <person name="Sukno S.A."/>
            <person name="Thon M.R."/>
        </authorList>
    </citation>
    <scope>NUCLEOTIDE SEQUENCE</scope>
    <source>
        <strain evidence="2">CBS 125086</strain>
    </source>
</reference>
<evidence type="ECO:0000313" key="2">
    <source>
        <dbReference type="EMBL" id="KAK1600547.1"/>
    </source>
</evidence>
<dbReference type="EMBL" id="JAHLJV010000001">
    <property type="protein sequence ID" value="KAK1600547.1"/>
    <property type="molecule type" value="Genomic_DNA"/>
</dbReference>
<accession>A0AAD8QDC5</accession>
<protein>
    <submittedName>
        <fullName evidence="2">Uncharacterized protein</fullName>
    </submittedName>
</protein>